<keyword evidence="2" id="KW-1185">Reference proteome</keyword>
<protein>
    <submittedName>
        <fullName evidence="1">Uncharacterized protein</fullName>
    </submittedName>
</protein>
<proteinExistence type="predicted"/>
<comment type="caution">
    <text evidence="1">The sequence shown here is derived from an EMBL/GenBank/DDBJ whole genome shotgun (WGS) entry which is preliminary data.</text>
</comment>
<dbReference type="Proteomes" id="UP001164250">
    <property type="component" value="Chromosome 6"/>
</dbReference>
<organism evidence="1 2">
    <name type="scientific">Pistacia atlantica</name>
    <dbReference type="NCBI Taxonomy" id="434234"/>
    <lineage>
        <taxon>Eukaryota</taxon>
        <taxon>Viridiplantae</taxon>
        <taxon>Streptophyta</taxon>
        <taxon>Embryophyta</taxon>
        <taxon>Tracheophyta</taxon>
        <taxon>Spermatophyta</taxon>
        <taxon>Magnoliopsida</taxon>
        <taxon>eudicotyledons</taxon>
        <taxon>Gunneridae</taxon>
        <taxon>Pentapetalae</taxon>
        <taxon>rosids</taxon>
        <taxon>malvids</taxon>
        <taxon>Sapindales</taxon>
        <taxon>Anacardiaceae</taxon>
        <taxon>Pistacia</taxon>
    </lineage>
</organism>
<name>A0ACC1BB93_9ROSI</name>
<evidence type="ECO:0000313" key="2">
    <source>
        <dbReference type="Proteomes" id="UP001164250"/>
    </source>
</evidence>
<accession>A0ACC1BB93</accession>
<gene>
    <name evidence="1" type="ORF">Patl1_15137</name>
</gene>
<sequence length="239" mass="27030">MPNGSLDNHIFLKKSRGVSLTWEKLNEIALSIARGIEYLHEGCDVCILHFDIKPQNILLDHHFTPKIADFGLAKFYPKENDFLSISKERGTIGYIAPELISRNFGVISCKSDIYSFGMLILEMAGGRRNSDMRAARSSKAYFPSWVYDRIKAGEDLELLNFTEIDDAIARKLCIIGLWCIQMKPVDRPSMSKVVEMLEGSIDNLQLPPKPFFSSSQQNSMRVIESDSSSELQISESIEE</sequence>
<evidence type="ECO:0000313" key="1">
    <source>
        <dbReference type="EMBL" id="KAJ0096205.1"/>
    </source>
</evidence>
<dbReference type="EMBL" id="CM047902">
    <property type="protein sequence ID" value="KAJ0096205.1"/>
    <property type="molecule type" value="Genomic_DNA"/>
</dbReference>
<reference evidence="2" key="1">
    <citation type="journal article" date="2023" name="G3 (Bethesda)">
        <title>Genome assembly and association tests identify interacting loci associated with vigor, precocity, and sex in interspecific pistachio rootstocks.</title>
        <authorList>
            <person name="Palmer W."/>
            <person name="Jacygrad E."/>
            <person name="Sagayaradj S."/>
            <person name="Cavanaugh K."/>
            <person name="Han R."/>
            <person name="Bertier L."/>
            <person name="Beede B."/>
            <person name="Kafkas S."/>
            <person name="Golino D."/>
            <person name="Preece J."/>
            <person name="Michelmore R."/>
        </authorList>
    </citation>
    <scope>NUCLEOTIDE SEQUENCE [LARGE SCALE GENOMIC DNA]</scope>
</reference>